<sequence length="196" mass="22432">MRRSGGHDKTRQRIIDAATKQFLERGYGNTSTRDIAKVCKITQPALYHHFSDKEVLYMDSMTYLAGNVRQDVNSVMRAKDLDPETRLFRIAKVLLKYHPRSVYDQFNDAQALLSQSSQRKLEILFRMDYIEPVAEFFKLPRINLRADILPNEAAELFIDELAPIFGTVQGIGGHNLTIDDRVKLLVDCIVMGLASR</sequence>
<dbReference type="SUPFAM" id="SSF46689">
    <property type="entry name" value="Homeodomain-like"/>
    <property type="match status" value="1"/>
</dbReference>
<proteinExistence type="predicted"/>
<keyword evidence="1 2" id="KW-0238">DNA-binding</keyword>
<name>A0A9D1QP23_9LACO</name>
<comment type="caution">
    <text evidence="4">The sequence shown here is derived from an EMBL/GenBank/DDBJ whole genome shotgun (WGS) entry which is preliminary data.</text>
</comment>
<feature type="DNA-binding region" description="H-T-H motif" evidence="2">
    <location>
        <begin position="31"/>
        <end position="50"/>
    </location>
</feature>
<evidence type="ECO:0000256" key="1">
    <source>
        <dbReference type="ARBA" id="ARBA00023125"/>
    </source>
</evidence>
<dbReference type="Proteomes" id="UP000886878">
    <property type="component" value="Unassembled WGS sequence"/>
</dbReference>
<protein>
    <submittedName>
        <fullName evidence="4">TetR/AcrR family transcriptional regulator</fullName>
    </submittedName>
</protein>
<evidence type="ECO:0000259" key="3">
    <source>
        <dbReference type="PROSITE" id="PS50977"/>
    </source>
</evidence>
<dbReference type="Gene3D" id="1.10.357.10">
    <property type="entry name" value="Tetracycline Repressor, domain 2"/>
    <property type="match status" value="1"/>
</dbReference>
<evidence type="ECO:0000313" key="4">
    <source>
        <dbReference type="EMBL" id="HIW70118.1"/>
    </source>
</evidence>
<organism evidence="4 5">
    <name type="scientific">Candidatus Limosilactobacillus merdipullorum</name>
    <dbReference type="NCBI Taxonomy" id="2838653"/>
    <lineage>
        <taxon>Bacteria</taxon>
        <taxon>Bacillati</taxon>
        <taxon>Bacillota</taxon>
        <taxon>Bacilli</taxon>
        <taxon>Lactobacillales</taxon>
        <taxon>Lactobacillaceae</taxon>
        <taxon>Limosilactobacillus</taxon>
    </lineage>
</organism>
<evidence type="ECO:0000256" key="2">
    <source>
        <dbReference type="PROSITE-ProRule" id="PRU00335"/>
    </source>
</evidence>
<dbReference type="PANTHER" id="PTHR30055:SF226">
    <property type="entry name" value="HTH-TYPE TRANSCRIPTIONAL REGULATOR PKSA"/>
    <property type="match status" value="1"/>
</dbReference>
<feature type="domain" description="HTH tetR-type" evidence="3">
    <location>
        <begin position="8"/>
        <end position="68"/>
    </location>
</feature>
<dbReference type="GO" id="GO:0003700">
    <property type="term" value="F:DNA-binding transcription factor activity"/>
    <property type="evidence" value="ECO:0007669"/>
    <property type="project" value="TreeGrafter"/>
</dbReference>
<accession>A0A9D1QP23</accession>
<dbReference type="InterPro" id="IPR009057">
    <property type="entry name" value="Homeodomain-like_sf"/>
</dbReference>
<dbReference type="PANTHER" id="PTHR30055">
    <property type="entry name" value="HTH-TYPE TRANSCRIPTIONAL REGULATOR RUTR"/>
    <property type="match status" value="1"/>
</dbReference>
<gene>
    <name evidence="4" type="ORF">H9876_01865</name>
</gene>
<reference evidence="4" key="2">
    <citation type="submission" date="2021-04" db="EMBL/GenBank/DDBJ databases">
        <authorList>
            <person name="Gilroy R."/>
        </authorList>
    </citation>
    <scope>NUCLEOTIDE SEQUENCE</scope>
    <source>
        <strain evidence="4">ChiHejej3B27-2180</strain>
    </source>
</reference>
<dbReference type="PRINTS" id="PR00455">
    <property type="entry name" value="HTHTETR"/>
</dbReference>
<dbReference type="PROSITE" id="PS01081">
    <property type="entry name" value="HTH_TETR_1"/>
    <property type="match status" value="1"/>
</dbReference>
<reference evidence="4" key="1">
    <citation type="journal article" date="2021" name="PeerJ">
        <title>Extensive microbial diversity within the chicken gut microbiome revealed by metagenomics and culture.</title>
        <authorList>
            <person name="Gilroy R."/>
            <person name="Ravi A."/>
            <person name="Getino M."/>
            <person name="Pursley I."/>
            <person name="Horton D.L."/>
            <person name="Alikhan N.F."/>
            <person name="Baker D."/>
            <person name="Gharbi K."/>
            <person name="Hall N."/>
            <person name="Watson M."/>
            <person name="Adriaenssens E.M."/>
            <person name="Foster-Nyarko E."/>
            <person name="Jarju S."/>
            <person name="Secka A."/>
            <person name="Antonio M."/>
            <person name="Oren A."/>
            <person name="Chaudhuri R.R."/>
            <person name="La Ragione R."/>
            <person name="Hildebrand F."/>
            <person name="Pallen M.J."/>
        </authorList>
    </citation>
    <scope>NUCLEOTIDE SEQUENCE</scope>
    <source>
        <strain evidence="4">ChiHejej3B27-2180</strain>
    </source>
</reference>
<dbReference type="InterPro" id="IPR001647">
    <property type="entry name" value="HTH_TetR"/>
</dbReference>
<dbReference type="Pfam" id="PF00440">
    <property type="entry name" value="TetR_N"/>
    <property type="match status" value="1"/>
</dbReference>
<dbReference type="EMBL" id="DXGK01000034">
    <property type="protein sequence ID" value="HIW70118.1"/>
    <property type="molecule type" value="Genomic_DNA"/>
</dbReference>
<dbReference type="PROSITE" id="PS50977">
    <property type="entry name" value="HTH_TETR_2"/>
    <property type="match status" value="1"/>
</dbReference>
<evidence type="ECO:0000313" key="5">
    <source>
        <dbReference type="Proteomes" id="UP000886878"/>
    </source>
</evidence>
<dbReference type="GO" id="GO:0000976">
    <property type="term" value="F:transcription cis-regulatory region binding"/>
    <property type="evidence" value="ECO:0007669"/>
    <property type="project" value="TreeGrafter"/>
</dbReference>
<dbReference type="InterPro" id="IPR050109">
    <property type="entry name" value="HTH-type_TetR-like_transc_reg"/>
</dbReference>
<dbReference type="AlphaFoldDB" id="A0A9D1QP23"/>
<dbReference type="InterPro" id="IPR023772">
    <property type="entry name" value="DNA-bd_HTH_TetR-type_CS"/>
</dbReference>